<dbReference type="RefSeq" id="WP_148908839.1">
    <property type="nucleotide sequence ID" value="NZ_VNHX01000012.1"/>
</dbReference>
<dbReference type="AlphaFoldDB" id="A0A5S5DI38"/>
<proteinExistence type="predicted"/>
<dbReference type="Proteomes" id="UP000325105">
    <property type="component" value="Unassembled WGS sequence"/>
</dbReference>
<reference evidence="1 2" key="1">
    <citation type="submission" date="2019-07" db="EMBL/GenBank/DDBJ databases">
        <title>Genomic Encyclopedia of Archaeal and Bacterial Type Strains, Phase II (KMG-II): from individual species to whole genera.</title>
        <authorList>
            <person name="Goeker M."/>
        </authorList>
    </citation>
    <scope>NUCLEOTIDE SEQUENCE [LARGE SCALE GENOMIC DNA]</scope>
    <source>
        <strain evidence="1 2">DSM 18850</strain>
    </source>
</reference>
<dbReference type="OrthoDB" id="711624at2"/>
<keyword evidence="2" id="KW-1185">Reference proteome</keyword>
<comment type="caution">
    <text evidence="1">The sequence shown here is derived from an EMBL/GenBank/DDBJ whole genome shotgun (WGS) entry which is preliminary data.</text>
</comment>
<evidence type="ECO:0000313" key="1">
    <source>
        <dbReference type="EMBL" id="TYP94342.1"/>
    </source>
</evidence>
<protein>
    <submittedName>
        <fullName evidence="1">Uncharacterized protein</fullName>
    </submittedName>
</protein>
<organism evidence="1 2">
    <name type="scientific">Sphingobacterium allocomposti</name>
    <dbReference type="NCBI Taxonomy" id="415956"/>
    <lineage>
        <taxon>Bacteria</taxon>
        <taxon>Pseudomonadati</taxon>
        <taxon>Bacteroidota</taxon>
        <taxon>Sphingobacteriia</taxon>
        <taxon>Sphingobacteriales</taxon>
        <taxon>Sphingobacteriaceae</taxon>
        <taxon>Sphingobacterium</taxon>
    </lineage>
</organism>
<evidence type="ECO:0000313" key="2">
    <source>
        <dbReference type="Proteomes" id="UP000325105"/>
    </source>
</evidence>
<name>A0A5S5DI38_9SPHI</name>
<sequence length="78" mass="9073">MERLLKLLKEHKLLSAPAEKYTLLIDELGREHGALFFIEIAGRSYKIMLPSPHHETFLRNTSPTVQQLLHHKEAMLLK</sequence>
<gene>
    <name evidence="1" type="ORF">BC792_1125</name>
</gene>
<accession>A0A5S5DI38</accession>
<dbReference type="EMBL" id="VNHX01000012">
    <property type="protein sequence ID" value="TYP94342.1"/>
    <property type="molecule type" value="Genomic_DNA"/>
</dbReference>